<proteinExistence type="predicted"/>
<comment type="caution">
    <text evidence="2">The sequence shown here is derived from an EMBL/GenBank/DDBJ whole genome shotgun (WGS) entry which is preliminary data.</text>
</comment>
<keyword evidence="1" id="KW-1133">Transmembrane helix</keyword>
<protein>
    <submittedName>
        <fullName evidence="2">Uncharacterized protein</fullName>
    </submittedName>
</protein>
<keyword evidence="1" id="KW-0812">Transmembrane</keyword>
<gene>
    <name evidence="2" type="ORF">C7460_11370</name>
</gene>
<accession>A0A3D9L2V5</accession>
<reference evidence="2 3" key="1">
    <citation type="submission" date="2018-07" db="EMBL/GenBank/DDBJ databases">
        <title>Genomic Encyclopedia of Type Strains, Phase IV (KMG-IV): sequencing the most valuable type-strain genomes for metagenomic binning, comparative biology and taxonomic classification.</title>
        <authorList>
            <person name="Goeker M."/>
        </authorList>
    </citation>
    <scope>NUCLEOTIDE SEQUENCE [LARGE SCALE GENOMIC DNA]</scope>
    <source>
        <strain evidence="2 3">DSM 4134</strain>
    </source>
</reference>
<dbReference type="AlphaFoldDB" id="A0A3D9L2V5"/>
<keyword evidence="3" id="KW-1185">Reference proteome</keyword>
<dbReference type="Proteomes" id="UP000256779">
    <property type="component" value="Unassembled WGS sequence"/>
</dbReference>
<evidence type="ECO:0000313" key="2">
    <source>
        <dbReference type="EMBL" id="RED97022.1"/>
    </source>
</evidence>
<dbReference type="EMBL" id="QREG01000013">
    <property type="protein sequence ID" value="RED97022.1"/>
    <property type="molecule type" value="Genomic_DNA"/>
</dbReference>
<evidence type="ECO:0000256" key="1">
    <source>
        <dbReference type="SAM" id="Phobius"/>
    </source>
</evidence>
<sequence length="126" mass="14576">MSIPKYIRAVRIVLQTILAIATLLCSFSLSIQQIYRDVFCTDTEQYLTIAGRSITVCGQTCDFEFQHEASNDDVTFQFNEDAPPLFFELREVNLQFPSGTPSQELPWSNSYTFMIEVDWFQPPRFV</sequence>
<evidence type="ECO:0000313" key="3">
    <source>
        <dbReference type="Proteomes" id="UP000256779"/>
    </source>
</evidence>
<organism evidence="2 3">
    <name type="scientific">Marinoscillum furvescens DSM 4134</name>
    <dbReference type="NCBI Taxonomy" id="1122208"/>
    <lineage>
        <taxon>Bacteria</taxon>
        <taxon>Pseudomonadati</taxon>
        <taxon>Bacteroidota</taxon>
        <taxon>Cytophagia</taxon>
        <taxon>Cytophagales</taxon>
        <taxon>Reichenbachiellaceae</taxon>
        <taxon>Marinoscillum</taxon>
    </lineage>
</organism>
<name>A0A3D9L2V5_MARFU</name>
<keyword evidence="1" id="KW-0472">Membrane</keyword>
<dbReference type="RefSeq" id="WP_147302959.1">
    <property type="nucleotide sequence ID" value="NZ_QREG01000013.1"/>
</dbReference>
<feature type="transmembrane region" description="Helical" evidence="1">
    <location>
        <begin position="12"/>
        <end position="31"/>
    </location>
</feature>